<dbReference type="Proteomes" id="UP000566819">
    <property type="component" value="Unassembled WGS sequence"/>
</dbReference>
<sequence>MTSLINQVSNALASATNQNSLALVGFQLDFDFALVKVSPPEGYTDFARSLSDQRRVNAEEGTLHRTARKLNALFEEIVPPFPNLSKAYGERASEIAESPLFKTTQSAGPFVEKAGLDGTSIYAAATSGDKAIALHLLACMLARSWTGREAVAIWVQLVDERKKFLEANSDPNQLHGIYARLAAQQEITRDQLAAWDASARAWLNCADEVKKLQQTQLRLIVSNVDMSLTTCGTLYSNVIDTWITAMSSLEKLILGIPQNISSGSILLGLLSWHLYPDLNLVGPTKNIQLHDDLIPHPGVVTLGLQRTDTNNAGVHWSLSLSHLRFYGDPVPVERTVAADKSRLTIQDLHLVTFGSVISSWSYPEMRNIDEVADCFIALGDILRNQSGNADTASNILPDDLHWLDLLIDSAHHLANSTGLEREDAVRLVEHGRRRGRKFLDLGCRDQVPMFGLANPLKFSKLCDDLKEAEGDSRASVSLLRNVAMQCRFNKDECVIQYRDYQSKDSSQEATPQSFSFKKFTPIMPPCRYTTAIPHPVKSNKRDSSGRTVETLGHVHWICREETTESQSLQSFEENRIYNSPEVSAPKDGLILDPFYGDRCYYEKNSIKLFKGLSWFRPPWAFTDTYQWWKKEQGFSLSEVQDVQPINGCRPTRDPLTSAKAMWGTDIDGPYKVSAVILQEDTNKKTHDQIFEDYWGNEKPLIIHGDEENEVGKCTMFRWLAGNQTAALYLTRHSLPIVQTLPLKKLTRLLRSTTINRKKVIAYLSSLSAKGCYAATVHSERIEQKKFFNGLMAVDIITHLCGDWPGAPVSIDVTQKPIGEAKWAKALLSCYKETLYPLPSTNYRAAKFACIAMLESGGQDLDTSLLHSVMAMATGNSIYVAESLLQDPCESDRSGQPGFKGIRRILGNIDRPGIVMLIPPSVPRMREVDFSSWRVVKQGAFDGQPKDYFSKSSLHLSFTEFQMPIAIVPGACDADVILLEAFVSVHEGREWVADLDVLGSLSSGWIRSPAGCQCLERRADSAMGQALTKKIGTHLRSIENWEELLCCQENLLGLETGVVRTQNNWLSRLAAVAICAQKNCSTTVLPSHCICFPCSERLSILYGILFRFVRFFSICGLVDFSVFYRYLYNREHRISKDTLFRNEASKPSAHDSTILRRPSPVIATSIALFVIELSSSATCRGGTRRRRDTTPNHHNPLESSNKVDEVINDRETGDAPLERDNDNPVSCTSTTFSLYTLPIILSTRREVVTLETAEIVSLQQSFSMRLKSESALKLDLLTCTFEQTSRTSESFLDLLFFLHQNHSNKTPVIRFEGLRRREFYERTTGDIEIKKFNG</sequence>
<keyword evidence="3" id="KW-1185">Reference proteome</keyword>
<feature type="region of interest" description="Disordered" evidence="1">
    <location>
        <begin position="1179"/>
        <end position="1206"/>
    </location>
</feature>
<organism evidence="2 3">
    <name type="scientific">Cudoniella acicularis</name>
    <dbReference type="NCBI Taxonomy" id="354080"/>
    <lineage>
        <taxon>Eukaryota</taxon>
        <taxon>Fungi</taxon>
        <taxon>Dikarya</taxon>
        <taxon>Ascomycota</taxon>
        <taxon>Pezizomycotina</taxon>
        <taxon>Leotiomycetes</taxon>
        <taxon>Helotiales</taxon>
        <taxon>Tricladiaceae</taxon>
        <taxon>Cudoniella</taxon>
    </lineage>
</organism>
<comment type="caution">
    <text evidence="2">The sequence shown here is derived from an EMBL/GenBank/DDBJ whole genome shotgun (WGS) entry which is preliminary data.</text>
</comment>
<reference evidence="2 3" key="1">
    <citation type="submission" date="2020-03" db="EMBL/GenBank/DDBJ databases">
        <title>Draft Genome Sequence of Cudoniella acicularis.</title>
        <authorList>
            <person name="Buettner E."/>
            <person name="Kellner H."/>
        </authorList>
    </citation>
    <scope>NUCLEOTIDE SEQUENCE [LARGE SCALE GENOMIC DNA]</scope>
    <source>
        <strain evidence="2 3">DSM 108380</strain>
    </source>
</reference>
<accession>A0A8H4RMS9</accession>
<name>A0A8H4RMS9_9HELO</name>
<evidence type="ECO:0000313" key="2">
    <source>
        <dbReference type="EMBL" id="KAF4631599.1"/>
    </source>
</evidence>
<proteinExistence type="predicted"/>
<gene>
    <name evidence="2" type="ORF">G7Y89_g6536</name>
</gene>
<evidence type="ECO:0000313" key="3">
    <source>
        <dbReference type="Proteomes" id="UP000566819"/>
    </source>
</evidence>
<dbReference type="EMBL" id="JAAMPI010000428">
    <property type="protein sequence ID" value="KAF4631599.1"/>
    <property type="molecule type" value="Genomic_DNA"/>
</dbReference>
<protein>
    <submittedName>
        <fullName evidence="2">Uncharacterized protein</fullName>
    </submittedName>
</protein>
<dbReference type="OrthoDB" id="5354164at2759"/>
<evidence type="ECO:0000256" key="1">
    <source>
        <dbReference type="SAM" id="MobiDB-lite"/>
    </source>
</evidence>